<dbReference type="Gene3D" id="1.25.40.10">
    <property type="entry name" value="Tetratricopeptide repeat domain"/>
    <property type="match status" value="2"/>
</dbReference>
<evidence type="ECO:0000313" key="3">
    <source>
        <dbReference type="Proteomes" id="UP000676967"/>
    </source>
</evidence>
<dbReference type="Proteomes" id="UP000676967">
    <property type="component" value="Chromosome"/>
</dbReference>
<dbReference type="PANTHER" id="PTHR10098">
    <property type="entry name" value="RAPSYN-RELATED"/>
    <property type="match status" value="1"/>
</dbReference>
<dbReference type="EMBL" id="AP023356">
    <property type="protein sequence ID" value="BCJ46982.1"/>
    <property type="molecule type" value="Genomic_DNA"/>
</dbReference>
<protein>
    <submittedName>
        <fullName evidence="2">CHAT domain-containing protein</fullName>
    </submittedName>
</protein>
<dbReference type="SUPFAM" id="SSF48452">
    <property type="entry name" value="TPR-like"/>
    <property type="match status" value="2"/>
</dbReference>
<evidence type="ECO:0000259" key="1">
    <source>
        <dbReference type="Pfam" id="PF12770"/>
    </source>
</evidence>
<keyword evidence="3" id="KW-1185">Reference proteome</keyword>
<feature type="domain" description="CHAT" evidence="1">
    <location>
        <begin position="630"/>
        <end position="865"/>
    </location>
</feature>
<evidence type="ECO:0000313" key="2">
    <source>
        <dbReference type="EMBL" id="BCJ46982.1"/>
    </source>
</evidence>
<dbReference type="InterPro" id="IPR011990">
    <property type="entry name" value="TPR-like_helical_dom_sf"/>
</dbReference>
<sequence>MLDDPIDEPLKAARYALEQVTADPERAAGLARRAREAARRGGDPAAESTALRALGLAAREHGDARAALRHLRRAVRVGGDASGPAYAARARMSLALMLMESGRPTQALTEIEQAAPHLDGLDGTRLRMQRALILDRLGHLDVAMGEYTASIQQFAAAGDRLWLARALTNRGNLHIHRPAIAAARVDLLAAHRLYRELGQELAAAQVEHNLGYAAACAGDLLAAIHWYDRADDYFRVHGRSPMALIGRSELFLQAQLLPEARAAASAAVAEAQRGTMRLHEAQARLMYARAALAGGDPEAAMREATVARQSFARQRFGPWTAMAQYLRLRAGDAGSPAARLRAVRAVAARLAEEGLPAAALDARLFAASLAAGRADAAEDLEVVLTAGRRGPASLRARAWHAAALLRDAAGDTAGARRALLAGIRVLDAYQAALGATELRSLAGSYAADLVTTGVRLALRGGRPAVVLWWSERRRAVALRLPPTRPPRENDLAADLDQLRGIASAAHVPVATRGGGQWREQRAIEERIRRRSWQAASADAPGGPPQPLRPAQLTARLQDRLAGRTLIELVTVDGALHAVAVSARGCLIRPLGPVAAPVEESALLRFSLRRLLLPGGTAATRRAAAASARHAAQRLDALVLAPVLNALGVPEPSGLVLVPAGALHATPWALTASCWGRPLVVVPSATAWLTADAAPASGGHTLLAAGPGLAHAPAEVRRLRELHPAATVLLGEHARAEVVRRALDGARLAHLAAHGAFRADNAMFSHVTLSDGPFTVYDIERLARPPRTVVLSACDVGLSAVHPGEELMGLTSALLGIGTATVLASVLPARDSAALELMVDLHRRLARGVRPAAALAAAQVAVAGAEGEADAGLATAAAFGCYGSG</sequence>
<reference evidence="2 3" key="1">
    <citation type="submission" date="2020-08" db="EMBL/GenBank/DDBJ databases">
        <title>Whole genome shotgun sequence of Actinoplanes ianthinogenes NBRC 13996.</title>
        <authorList>
            <person name="Komaki H."/>
            <person name="Tamura T."/>
        </authorList>
    </citation>
    <scope>NUCLEOTIDE SEQUENCE [LARGE SCALE GENOMIC DNA]</scope>
    <source>
        <strain evidence="2 3">NBRC 13996</strain>
    </source>
</reference>
<gene>
    <name evidence="2" type="ORF">Aiant_76390</name>
</gene>
<organism evidence="2 3">
    <name type="scientific">Actinoplanes ianthinogenes</name>
    <dbReference type="NCBI Taxonomy" id="122358"/>
    <lineage>
        <taxon>Bacteria</taxon>
        <taxon>Bacillati</taxon>
        <taxon>Actinomycetota</taxon>
        <taxon>Actinomycetes</taxon>
        <taxon>Micromonosporales</taxon>
        <taxon>Micromonosporaceae</taxon>
        <taxon>Actinoplanes</taxon>
    </lineage>
</organism>
<dbReference type="Pfam" id="PF12770">
    <property type="entry name" value="CHAT"/>
    <property type="match status" value="1"/>
</dbReference>
<name>A0ABM7M5S1_9ACTN</name>
<dbReference type="InterPro" id="IPR024983">
    <property type="entry name" value="CHAT_dom"/>
</dbReference>
<accession>A0ABM7M5S1</accession>
<dbReference type="PANTHER" id="PTHR10098:SF108">
    <property type="entry name" value="TETRATRICOPEPTIDE REPEAT PROTEIN 28"/>
    <property type="match status" value="1"/>
</dbReference>
<proteinExistence type="predicted"/>